<reference evidence="3 4" key="1">
    <citation type="submission" date="2019-02" db="EMBL/GenBank/DDBJ databases">
        <title>Deep-cultivation of Planctomycetes and their phenomic and genomic characterization uncovers novel biology.</title>
        <authorList>
            <person name="Wiegand S."/>
            <person name="Jogler M."/>
            <person name="Boedeker C."/>
            <person name="Pinto D."/>
            <person name="Vollmers J."/>
            <person name="Rivas-Marin E."/>
            <person name="Kohn T."/>
            <person name="Peeters S.H."/>
            <person name="Heuer A."/>
            <person name="Rast P."/>
            <person name="Oberbeckmann S."/>
            <person name="Bunk B."/>
            <person name="Jeske O."/>
            <person name="Meyerdierks A."/>
            <person name="Storesund J.E."/>
            <person name="Kallscheuer N."/>
            <person name="Luecker S."/>
            <person name="Lage O.M."/>
            <person name="Pohl T."/>
            <person name="Merkel B.J."/>
            <person name="Hornburger P."/>
            <person name="Mueller R.-W."/>
            <person name="Bruemmer F."/>
            <person name="Labrenz M."/>
            <person name="Spormann A.M."/>
            <person name="Op den Camp H."/>
            <person name="Overmann J."/>
            <person name="Amann R."/>
            <person name="Jetten M.S.M."/>
            <person name="Mascher T."/>
            <person name="Medema M.H."/>
            <person name="Devos D.P."/>
            <person name="Kaster A.-K."/>
            <person name="Ovreas L."/>
            <person name="Rohde M."/>
            <person name="Galperin M.Y."/>
            <person name="Jogler C."/>
        </authorList>
    </citation>
    <scope>NUCLEOTIDE SEQUENCE [LARGE SCALE GENOMIC DNA]</scope>
    <source>
        <strain evidence="3 4">ElP</strain>
    </source>
</reference>
<dbReference type="KEGG" id="tpla:ElP_13230"/>
<dbReference type="PANTHER" id="PTHR30007:SF0">
    <property type="entry name" value="TRANSPOSASE"/>
    <property type="match status" value="1"/>
</dbReference>
<dbReference type="NCBIfam" id="NF033580">
    <property type="entry name" value="transpos_IS5_3"/>
    <property type="match status" value="1"/>
</dbReference>
<accession>A0A518GXY3</accession>
<feature type="domain" description="Insertion element IS402-like" evidence="2">
    <location>
        <begin position="11"/>
        <end position="84"/>
    </location>
</feature>
<dbReference type="AlphaFoldDB" id="A0A518GXY3"/>
<dbReference type="PANTHER" id="PTHR30007">
    <property type="entry name" value="PHP DOMAIN PROTEIN"/>
    <property type="match status" value="1"/>
</dbReference>
<dbReference type="EMBL" id="CP036426">
    <property type="protein sequence ID" value="QDV33451.1"/>
    <property type="molecule type" value="Genomic_DNA"/>
</dbReference>
<name>A0A518GXY3_9BACT</name>
<feature type="region of interest" description="Disordered" evidence="1">
    <location>
        <begin position="93"/>
        <end position="141"/>
    </location>
</feature>
<keyword evidence="4" id="KW-1185">Reference proteome</keyword>
<evidence type="ECO:0000313" key="3">
    <source>
        <dbReference type="EMBL" id="QDV33451.1"/>
    </source>
</evidence>
<feature type="compositionally biased region" description="Low complexity" evidence="1">
    <location>
        <begin position="119"/>
        <end position="141"/>
    </location>
</feature>
<organism evidence="3 4">
    <name type="scientific">Tautonia plasticadhaerens</name>
    <dbReference type="NCBI Taxonomy" id="2527974"/>
    <lineage>
        <taxon>Bacteria</taxon>
        <taxon>Pseudomonadati</taxon>
        <taxon>Planctomycetota</taxon>
        <taxon>Planctomycetia</taxon>
        <taxon>Isosphaerales</taxon>
        <taxon>Isosphaeraceae</taxon>
        <taxon>Tautonia</taxon>
    </lineage>
</organism>
<dbReference type="Pfam" id="PF13340">
    <property type="entry name" value="DUF4096"/>
    <property type="match status" value="1"/>
</dbReference>
<protein>
    <recommendedName>
        <fullName evidence="2">Insertion element IS402-like domain-containing protein</fullName>
    </recommendedName>
</protein>
<dbReference type="InterPro" id="IPR025161">
    <property type="entry name" value="IS402-like_dom"/>
</dbReference>
<evidence type="ECO:0000256" key="1">
    <source>
        <dbReference type="SAM" id="MobiDB-lite"/>
    </source>
</evidence>
<gene>
    <name evidence="3" type="ORF">ElP_13230</name>
</gene>
<dbReference type="Proteomes" id="UP000317835">
    <property type="component" value="Chromosome"/>
</dbReference>
<sequence>MDTRAAYPSDLTRDEWAQVERVIPAPKPGGRPAKHDRREIVDGLLYVARTGCQWRAMPHDLPPWATVYWYFRIWKRDGTFDRLMDLLRGDVRQAEGRQRQPSAAILDSQSVKTTGRGGPAATTRASRSTAASGTSSWMRSA</sequence>
<proteinExistence type="predicted"/>
<evidence type="ECO:0000313" key="4">
    <source>
        <dbReference type="Proteomes" id="UP000317835"/>
    </source>
</evidence>
<evidence type="ECO:0000259" key="2">
    <source>
        <dbReference type="Pfam" id="PF13340"/>
    </source>
</evidence>